<comment type="caution">
    <text evidence="1">The sequence shown here is derived from an EMBL/GenBank/DDBJ whole genome shotgun (WGS) entry which is preliminary data.</text>
</comment>
<evidence type="ECO:0000313" key="2">
    <source>
        <dbReference type="Proteomes" id="UP000012101"/>
    </source>
</evidence>
<dbReference type="Proteomes" id="UP000012101">
    <property type="component" value="Unassembled WGS sequence"/>
</dbReference>
<gene>
    <name evidence="1" type="ORF">LEP1GSC038_3556</name>
</gene>
<proteinExistence type="predicted"/>
<name>M6G1T1_9LEPT</name>
<accession>M6G1T1</accession>
<sequence>MKNLFPDFKGFETYPIISYLQRGSLESVSISYLKTQRLVSIGARHPPKIRELKHNAS</sequence>
<organism evidence="1 2">
    <name type="scientific">Leptospira weilii str. 2006001855</name>
    <dbReference type="NCBI Taxonomy" id="996804"/>
    <lineage>
        <taxon>Bacteria</taxon>
        <taxon>Pseudomonadati</taxon>
        <taxon>Spirochaetota</taxon>
        <taxon>Spirochaetia</taxon>
        <taxon>Leptospirales</taxon>
        <taxon>Leptospiraceae</taxon>
        <taxon>Leptospira</taxon>
    </lineage>
</organism>
<evidence type="ECO:0000313" key="1">
    <source>
        <dbReference type="EMBL" id="EMM72896.1"/>
    </source>
</evidence>
<dbReference type="AlphaFoldDB" id="M6G1T1"/>
<dbReference type="EMBL" id="AFJM02000036">
    <property type="protein sequence ID" value="EMM72896.1"/>
    <property type="molecule type" value="Genomic_DNA"/>
</dbReference>
<reference evidence="1 2" key="1">
    <citation type="submission" date="2013-01" db="EMBL/GenBank/DDBJ databases">
        <authorList>
            <person name="Harkins D.M."/>
            <person name="Durkin A.S."/>
            <person name="Brinkac L.M."/>
            <person name="Haft D.H."/>
            <person name="Selengut J.D."/>
            <person name="Sanka R."/>
            <person name="DePew J."/>
            <person name="Purushe J."/>
            <person name="Hospenthal D.R."/>
            <person name="Murray C.K."/>
            <person name="Pimentel G."/>
            <person name="Wasfy M."/>
            <person name="Vinetz J.M."/>
            <person name="Sutton G.G."/>
            <person name="Nierman W.C."/>
            <person name="Fouts D.E."/>
        </authorList>
    </citation>
    <scope>NUCLEOTIDE SEQUENCE [LARGE SCALE GENOMIC DNA]</scope>
    <source>
        <strain evidence="1 2">2006001855</strain>
    </source>
</reference>
<protein>
    <submittedName>
        <fullName evidence="1">Uncharacterized protein</fullName>
    </submittedName>
</protein>